<dbReference type="PANTHER" id="PTHR36441:SF1">
    <property type="entry name" value="DUF503 DOMAIN-CONTAINING PROTEIN"/>
    <property type="match status" value="1"/>
</dbReference>
<comment type="caution">
    <text evidence="1">The sequence shown here is derived from an EMBL/GenBank/DDBJ whole genome shotgun (WGS) entry which is preliminary data.</text>
</comment>
<proteinExistence type="predicted"/>
<organism evidence="1 2">
    <name type="scientific">Streptomyces turgidiscabies (strain Car8)</name>
    <dbReference type="NCBI Taxonomy" id="698760"/>
    <lineage>
        <taxon>Bacteria</taxon>
        <taxon>Bacillati</taxon>
        <taxon>Actinomycetota</taxon>
        <taxon>Actinomycetes</taxon>
        <taxon>Kitasatosporales</taxon>
        <taxon>Streptomycetaceae</taxon>
        <taxon>Streptomyces</taxon>
    </lineage>
</organism>
<dbReference type="Pfam" id="PF04456">
    <property type="entry name" value="DUF503"/>
    <property type="match status" value="1"/>
</dbReference>
<name>L7F587_STRT8</name>
<sequence>AGRLRSGGPGARTIPSSRRPVRCTVLDVPARTVGGAIDPVPAGHPDTHMYVGTLSFDLLLGDVRSLKEKRSVVRPIVAELQRKYAVSAAEVEHLDLHRRAGIGLAVVAGDVGHITDVLDQCERLVAGRPEVELLSVRRRLHGDDD</sequence>
<dbReference type="InterPro" id="IPR007546">
    <property type="entry name" value="DUF503"/>
</dbReference>
<dbReference type="SUPFAM" id="SSF103007">
    <property type="entry name" value="Hypothetical protein TT1725"/>
    <property type="match status" value="1"/>
</dbReference>
<evidence type="ECO:0000313" key="2">
    <source>
        <dbReference type="Proteomes" id="UP000010931"/>
    </source>
</evidence>
<evidence type="ECO:0008006" key="3">
    <source>
        <dbReference type="Google" id="ProtNLM"/>
    </source>
</evidence>
<feature type="non-terminal residue" evidence="1">
    <location>
        <position position="1"/>
    </location>
</feature>
<dbReference type="Proteomes" id="UP000010931">
    <property type="component" value="Unassembled WGS sequence"/>
</dbReference>
<dbReference type="STRING" id="85558.T45_08097"/>
<reference evidence="1 2" key="1">
    <citation type="journal article" date="2011" name="Plasmid">
        <title>Streptomyces turgidiscabies Car8 contains a modular pathogenicity island that shares virulence genes with other actinobacterial plant pathogens.</title>
        <authorList>
            <person name="Huguet-Tapia J.C."/>
            <person name="Badger J.H."/>
            <person name="Loria R."/>
            <person name="Pettis G.S."/>
        </authorList>
    </citation>
    <scope>NUCLEOTIDE SEQUENCE [LARGE SCALE GENOMIC DNA]</scope>
    <source>
        <strain evidence="1 2">Car8</strain>
    </source>
</reference>
<gene>
    <name evidence="1" type="ORF">STRTUCAR8_07961</name>
</gene>
<evidence type="ECO:0000313" key="1">
    <source>
        <dbReference type="EMBL" id="ELP66467.1"/>
    </source>
</evidence>
<dbReference type="PANTHER" id="PTHR36441">
    <property type="entry name" value="HYPOTHETICAL CYTOSOLIC PROTEIN"/>
    <property type="match status" value="1"/>
</dbReference>
<protein>
    <recommendedName>
        <fullName evidence="3">DUF503 domain-containing protein</fullName>
    </recommendedName>
</protein>
<dbReference type="AlphaFoldDB" id="L7F587"/>
<dbReference type="PATRIC" id="fig|698760.3.peg.4768"/>
<dbReference type="InterPro" id="IPR036746">
    <property type="entry name" value="TT1725-like_sf"/>
</dbReference>
<accession>L7F587</accession>
<keyword evidence="2" id="KW-1185">Reference proteome</keyword>
<dbReference type="EMBL" id="AEJB01000350">
    <property type="protein sequence ID" value="ELP66467.1"/>
    <property type="molecule type" value="Genomic_DNA"/>
</dbReference>
<dbReference type="Gene3D" id="3.30.70.1120">
    <property type="entry name" value="TT1725-like"/>
    <property type="match status" value="1"/>
</dbReference>